<proteinExistence type="predicted"/>
<dbReference type="Gene3D" id="3.40.50.300">
    <property type="entry name" value="P-loop containing nucleotide triphosphate hydrolases"/>
    <property type="match status" value="1"/>
</dbReference>
<dbReference type="GO" id="GO:0005525">
    <property type="term" value="F:GTP binding"/>
    <property type="evidence" value="ECO:0007669"/>
    <property type="project" value="InterPro"/>
</dbReference>
<dbReference type="GO" id="GO:0003924">
    <property type="term" value="F:GTPase activity"/>
    <property type="evidence" value="ECO:0007669"/>
    <property type="project" value="InterPro"/>
</dbReference>
<dbReference type="PANTHER" id="PTHR11702:SF31">
    <property type="entry name" value="MITOCHONDRIAL RIBOSOME-ASSOCIATED GTPASE 2"/>
    <property type="match status" value="1"/>
</dbReference>
<dbReference type="EMBL" id="JAJUOL010001367">
    <property type="protein sequence ID" value="MCH3853876.1"/>
    <property type="molecule type" value="Genomic_DNA"/>
</dbReference>
<evidence type="ECO:0000313" key="5">
    <source>
        <dbReference type="Proteomes" id="UP001199644"/>
    </source>
</evidence>
<keyword evidence="1" id="KW-0479">Metal-binding</keyword>
<dbReference type="Proteomes" id="UP001199644">
    <property type="component" value="Unassembled WGS sequence"/>
</dbReference>
<dbReference type="InterPro" id="IPR031167">
    <property type="entry name" value="G_OBG"/>
</dbReference>
<dbReference type="InterPro" id="IPR027417">
    <property type="entry name" value="P-loop_NTPase"/>
</dbReference>
<dbReference type="SUPFAM" id="SSF52540">
    <property type="entry name" value="P-loop containing nucleoside triphosphate hydrolases"/>
    <property type="match status" value="1"/>
</dbReference>
<evidence type="ECO:0000256" key="1">
    <source>
        <dbReference type="ARBA" id="ARBA00022723"/>
    </source>
</evidence>
<evidence type="ECO:0000256" key="2">
    <source>
        <dbReference type="ARBA" id="ARBA00022741"/>
    </source>
</evidence>
<name>A0AAW5EGE0_CAMJU</name>
<evidence type="ECO:0000313" key="4">
    <source>
        <dbReference type="EMBL" id="MCH3853876.1"/>
    </source>
</evidence>
<dbReference type="GO" id="GO:0046872">
    <property type="term" value="F:metal ion binding"/>
    <property type="evidence" value="ECO:0007669"/>
    <property type="project" value="UniProtKB-KW"/>
</dbReference>
<dbReference type="AlphaFoldDB" id="A0AAW5EGE0"/>
<reference evidence="4" key="1">
    <citation type="submission" date="2021-12" db="EMBL/GenBank/DDBJ databases">
        <title>Prevalence of phenicol resistance gene fexA in Campylobacter isolated from poultry supply chain.</title>
        <authorList>
            <person name="Tang B."/>
            <person name="Zheng X."/>
            <person name="Lin J."/>
            <person name="Lin R."/>
            <person name="Yang H."/>
            <person name="Shen Z."/>
            <person name="Xia F."/>
        </authorList>
    </citation>
    <scope>NUCLEOTIDE SEQUENCE</scope>
    <source>
        <strain evidence="4">CJHN2011004</strain>
    </source>
</reference>
<keyword evidence="2" id="KW-0547">Nucleotide-binding</keyword>
<evidence type="ECO:0000259" key="3">
    <source>
        <dbReference type="PROSITE" id="PS51710"/>
    </source>
</evidence>
<organism evidence="4 5">
    <name type="scientific">Campylobacter jejuni</name>
    <dbReference type="NCBI Taxonomy" id="197"/>
    <lineage>
        <taxon>Bacteria</taxon>
        <taxon>Pseudomonadati</taxon>
        <taxon>Campylobacterota</taxon>
        <taxon>Epsilonproteobacteria</taxon>
        <taxon>Campylobacterales</taxon>
        <taxon>Campylobacteraceae</taxon>
        <taxon>Campylobacter</taxon>
    </lineage>
</organism>
<feature type="non-terminal residue" evidence="4">
    <location>
        <position position="100"/>
    </location>
</feature>
<dbReference type="PANTHER" id="PTHR11702">
    <property type="entry name" value="DEVELOPMENTALLY REGULATED GTP-BINDING PROTEIN-RELATED"/>
    <property type="match status" value="1"/>
</dbReference>
<feature type="domain" description="OBG-type G" evidence="3">
    <location>
        <begin position="1"/>
        <end position="100"/>
    </location>
</feature>
<protein>
    <submittedName>
        <fullName evidence="4">GTPase ObgE</fullName>
    </submittedName>
</protein>
<comment type="caution">
    <text evidence="4">The sequence shown here is derived from an EMBL/GenBank/DDBJ whole genome shotgun (WGS) entry which is preliminary data.</text>
</comment>
<dbReference type="PROSITE" id="PS51710">
    <property type="entry name" value="G_OBG"/>
    <property type="match status" value="1"/>
</dbReference>
<feature type="non-terminal residue" evidence="4">
    <location>
        <position position="1"/>
    </location>
</feature>
<gene>
    <name evidence="4" type="ORF">LZC39_17480</name>
</gene>
<accession>A0AAW5EGE0</accession>
<sequence>IPGIIEGASGGKGLGLAFLKHIERTSFLLFVLDPMREMLLKEQFIVLRKELEKFSNELFGREFGIMISKSDSVNLGEDFAEQIAQNIANLEEYLKSIDNP</sequence>
<dbReference type="InterPro" id="IPR045086">
    <property type="entry name" value="OBG_GTPase"/>
</dbReference>